<keyword evidence="2" id="KW-1185">Reference proteome</keyword>
<name>A0A1V6R7R0_9EURO</name>
<gene>
    <name evidence="1" type="ORF">PENVUL_c083G08950</name>
</gene>
<dbReference type="Proteomes" id="UP000191518">
    <property type="component" value="Unassembled WGS sequence"/>
</dbReference>
<proteinExistence type="predicted"/>
<evidence type="ECO:0000313" key="2">
    <source>
        <dbReference type="Proteomes" id="UP000191518"/>
    </source>
</evidence>
<evidence type="ECO:0000313" key="1">
    <source>
        <dbReference type="EMBL" id="OQD97554.1"/>
    </source>
</evidence>
<comment type="caution">
    <text evidence="1">The sequence shown here is derived from an EMBL/GenBank/DDBJ whole genome shotgun (WGS) entry which is preliminary data.</text>
</comment>
<organism evidence="1 2">
    <name type="scientific">Penicillium vulpinum</name>
    <dbReference type="NCBI Taxonomy" id="29845"/>
    <lineage>
        <taxon>Eukaryota</taxon>
        <taxon>Fungi</taxon>
        <taxon>Dikarya</taxon>
        <taxon>Ascomycota</taxon>
        <taxon>Pezizomycotina</taxon>
        <taxon>Eurotiomycetes</taxon>
        <taxon>Eurotiomycetidae</taxon>
        <taxon>Eurotiales</taxon>
        <taxon>Aspergillaceae</taxon>
        <taxon>Penicillium</taxon>
    </lineage>
</organism>
<sequence length="257" mass="28493">MVLSLTSAIEQLSQASRDIERRNGVKEKERKRIKAAATLLRNGYPPQDSIGAGRQSTYLDFLRKVLQLNGPSMVVLCAIGLGLSAIAIAKESIRLDLPYEIQNHSDLDNPVLRWLARQYLSFSLYPEAPQAPLQADNGTVNQVSESHDALEHQERGQGSYQIIQPIFRPPAVVTSPDLLTFQPGKRQDIGPLTGDVYELNVQDIRDIIESGQISGAVWLTDTYGVNTTSFVTIPVSNELTDQLILHRPLATWNQPPN</sequence>
<dbReference type="EMBL" id="MDYP01000083">
    <property type="protein sequence ID" value="OQD97554.1"/>
    <property type="molecule type" value="Genomic_DNA"/>
</dbReference>
<accession>A0A1V6R7R0</accession>
<protein>
    <submittedName>
        <fullName evidence="1">Uncharacterized protein</fullName>
    </submittedName>
</protein>
<reference evidence="2" key="1">
    <citation type="journal article" date="2017" name="Nat. Microbiol.">
        <title>Global analysis of biosynthetic gene clusters reveals vast potential of secondary metabolite production in Penicillium species.</title>
        <authorList>
            <person name="Nielsen J.C."/>
            <person name="Grijseels S."/>
            <person name="Prigent S."/>
            <person name="Ji B."/>
            <person name="Dainat J."/>
            <person name="Nielsen K.F."/>
            <person name="Frisvad J.C."/>
            <person name="Workman M."/>
            <person name="Nielsen J."/>
        </authorList>
    </citation>
    <scope>NUCLEOTIDE SEQUENCE [LARGE SCALE GENOMIC DNA]</scope>
    <source>
        <strain evidence="2">IBT 29486</strain>
    </source>
</reference>
<dbReference type="AlphaFoldDB" id="A0A1V6R7R0"/>